<dbReference type="AlphaFoldDB" id="B7ETE8"/>
<protein>
    <submittedName>
        <fullName evidence="1">cDNA clone:J033099I03, full insert sequence</fullName>
    </submittedName>
</protein>
<sequence length="54" mass="6226">MLFLLLRLLLQHPGFPLLFLMLPLVNLAETSWVLTMSESEVSVIYFGLYKLLNS</sequence>
<dbReference type="EMBL" id="AK102624">
    <property type="protein sequence ID" value="BAG95645.1"/>
    <property type="molecule type" value="mRNA"/>
</dbReference>
<organism evidence="1">
    <name type="scientific">Oryza sativa subsp. japonica</name>
    <name type="common">Rice</name>
    <dbReference type="NCBI Taxonomy" id="39947"/>
    <lineage>
        <taxon>Eukaryota</taxon>
        <taxon>Viridiplantae</taxon>
        <taxon>Streptophyta</taxon>
        <taxon>Embryophyta</taxon>
        <taxon>Tracheophyta</taxon>
        <taxon>Spermatophyta</taxon>
        <taxon>Magnoliopsida</taxon>
        <taxon>Liliopsida</taxon>
        <taxon>Poales</taxon>
        <taxon>Poaceae</taxon>
        <taxon>BOP clade</taxon>
        <taxon>Oryzoideae</taxon>
        <taxon>Oryzeae</taxon>
        <taxon>Oryzinae</taxon>
        <taxon>Oryza</taxon>
        <taxon>Oryza sativa</taxon>
    </lineage>
</organism>
<accession>B7ETE8</accession>
<proteinExistence type="evidence at transcript level"/>
<evidence type="ECO:0000313" key="1">
    <source>
        <dbReference type="EMBL" id="BAG95645.1"/>
    </source>
</evidence>
<reference evidence="1" key="1">
    <citation type="journal article" date="2003" name="Science">
        <title>Collection, Mapping, and Annotation of Over 28,000 cDNA Clones from japonica Rice.</title>
        <authorList>
            <person name="Kikuchi S."/>
            <person name="Satoh K."/>
            <person name="Nagata T."/>
            <person name="Kawagashira N."/>
            <person name="Doi K."/>
            <person name="Kishimoto N."/>
            <person name="Yazaki J."/>
            <person name="Ishikawa M."/>
            <person name="Yamada H."/>
            <person name="Ooka H."/>
            <person name="Hotta I."/>
            <person name="Kojima K."/>
            <person name="Namiki T."/>
            <person name="Ohneda E."/>
            <person name="Yahagi W."/>
            <person name="Suzuki K."/>
            <person name="Li C."/>
            <person name="Ohtsuki K."/>
            <person name="Shishiki T."/>
            <person name="Otomo Y."/>
            <person name="Murakami K."/>
            <person name="Iida Y."/>
            <person name="Sugano S."/>
            <person name="Fujimura T."/>
            <person name="Suzuki Y."/>
            <person name="Tsunoda Y."/>
            <person name="Kurosaki T."/>
            <person name="Kodama T."/>
            <person name="Masuda H."/>
            <person name="Kobayashi M."/>
            <person name="Xie Q."/>
            <person name="Lu M."/>
            <person name="Narikawa R."/>
            <person name="Sugiyama A."/>
            <person name="Mizuno K."/>
            <person name="Yokomizo S."/>
            <person name="Niikura J."/>
            <person name="Ikeda R."/>
            <person name="Ishibiki J."/>
            <person name="Kawamata M."/>
            <person name="Yoshimura A."/>
            <person name="Miura J."/>
            <person name="Kusumegi T."/>
            <person name="Oka M."/>
            <person name="Ryu R."/>
            <person name="Ueda M."/>
            <person name="Matsubara K."/>
            <person name="Kawai J."/>
            <person name="Carninci P."/>
            <person name="Adachi J."/>
            <person name="Aizawa K."/>
            <person name="Arakawa T."/>
            <person name="Fukuda S."/>
            <person name="Hara A."/>
            <person name="Hashidume W."/>
            <person name="Hayatsu N."/>
            <person name="Imotani K."/>
            <person name="Ishii Y."/>
            <person name="Itoh M."/>
            <person name="Kagawa I."/>
            <person name="Kondo S."/>
            <person name="Konno H."/>
            <person name="Miyazaki A."/>
            <person name="Osato N."/>
            <person name="Ota Y."/>
            <person name="Saito R."/>
            <person name="Sasaki D."/>
            <person name="Sato K."/>
            <person name="Shibata K."/>
            <person name="Shinagawa A."/>
            <person name="Shiraki T."/>
            <person name="Yoshino M."/>
            <person name="Hayashizaki Y."/>
        </authorList>
    </citation>
    <scope>NUCLEOTIDE SEQUENCE</scope>
</reference>
<name>B7ETE8_ORYSJ</name>